<feature type="region of interest" description="Disordered" evidence="1">
    <location>
        <begin position="97"/>
        <end position="161"/>
    </location>
</feature>
<protein>
    <submittedName>
        <fullName evidence="2">Uncharacterized protein</fullName>
    </submittedName>
</protein>
<reference evidence="2 3" key="1">
    <citation type="journal article" date="2018" name="Mol. Genet. Genomics">
        <title>The red deer Cervus elaphus genome CerEla1.0: sequencing, annotating, genes, and chromosomes.</title>
        <authorList>
            <person name="Bana N.A."/>
            <person name="Nyiri A."/>
            <person name="Nagy J."/>
            <person name="Frank K."/>
            <person name="Nagy T."/>
            <person name="Steger V."/>
            <person name="Schiller M."/>
            <person name="Lakatos P."/>
            <person name="Sugar L."/>
            <person name="Horn P."/>
            <person name="Barta E."/>
            <person name="Orosz L."/>
        </authorList>
    </citation>
    <scope>NUCLEOTIDE SEQUENCE [LARGE SCALE GENOMIC DNA]</scope>
    <source>
        <strain evidence="2">Hungarian</strain>
    </source>
</reference>
<gene>
    <name evidence="2" type="ORF">Celaphus_00015447</name>
</gene>
<dbReference type="OrthoDB" id="63891at2759"/>
<evidence type="ECO:0000313" key="2">
    <source>
        <dbReference type="EMBL" id="OWK08875.1"/>
    </source>
</evidence>
<dbReference type="AlphaFoldDB" id="A0A212CSI2"/>
<evidence type="ECO:0000256" key="1">
    <source>
        <dbReference type="SAM" id="MobiDB-lite"/>
    </source>
</evidence>
<comment type="caution">
    <text evidence="2">The sequence shown here is derived from an EMBL/GenBank/DDBJ whole genome shotgun (WGS) entry which is preliminary data.</text>
</comment>
<feature type="non-terminal residue" evidence="2">
    <location>
        <position position="1"/>
    </location>
</feature>
<dbReference type="EMBL" id="MKHE01000013">
    <property type="protein sequence ID" value="OWK08875.1"/>
    <property type="molecule type" value="Genomic_DNA"/>
</dbReference>
<accession>A0A212CSI2</accession>
<sequence>ALVGLIRQISLGNVDNLDFHRYVVKLAVWILTYSTWEQPTVIKIKFVLAYVSVVRHSKHLVVKQSVLHHTLVQIQVQELSFFHPILSRHLELVQSTRENSQEKPHVQLTPALVRSPSSRRGLNGTKPVPPIPRGISLLPDKADLSTVGPKKKEPDDIWKSEKDNLTVDLSELNIRDKDLDQEE</sequence>
<keyword evidence="3" id="KW-1185">Reference proteome</keyword>
<evidence type="ECO:0000313" key="3">
    <source>
        <dbReference type="Proteomes" id="UP000242450"/>
    </source>
</evidence>
<dbReference type="Proteomes" id="UP000242450">
    <property type="component" value="Chromosome 13"/>
</dbReference>
<feature type="compositionally biased region" description="Basic and acidic residues" evidence="1">
    <location>
        <begin position="150"/>
        <end position="161"/>
    </location>
</feature>
<feature type="non-terminal residue" evidence="2">
    <location>
        <position position="183"/>
    </location>
</feature>
<proteinExistence type="predicted"/>
<organism evidence="2 3">
    <name type="scientific">Cervus elaphus hippelaphus</name>
    <name type="common">European red deer</name>
    <dbReference type="NCBI Taxonomy" id="46360"/>
    <lineage>
        <taxon>Eukaryota</taxon>
        <taxon>Metazoa</taxon>
        <taxon>Chordata</taxon>
        <taxon>Craniata</taxon>
        <taxon>Vertebrata</taxon>
        <taxon>Euteleostomi</taxon>
        <taxon>Mammalia</taxon>
        <taxon>Eutheria</taxon>
        <taxon>Laurasiatheria</taxon>
        <taxon>Artiodactyla</taxon>
        <taxon>Ruminantia</taxon>
        <taxon>Pecora</taxon>
        <taxon>Cervidae</taxon>
        <taxon>Cervinae</taxon>
        <taxon>Cervus</taxon>
    </lineage>
</organism>
<name>A0A212CSI2_CEREH</name>